<dbReference type="InterPro" id="IPR005135">
    <property type="entry name" value="Endo/exonuclease/phosphatase"/>
</dbReference>
<dbReference type="PANTHER" id="PTHR33116">
    <property type="entry name" value="REVERSE TRANSCRIPTASE ZINC-BINDING DOMAIN-CONTAINING PROTEIN-RELATED-RELATED"/>
    <property type="match status" value="1"/>
</dbReference>
<dbReference type="InterPro" id="IPR043502">
    <property type="entry name" value="DNA/RNA_pol_sf"/>
</dbReference>
<dbReference type="InterPro" id="IPR026960">
    <property type="entry name" value="RVT-Znf"/>
</dbReference>
<dbReference type="Pfam" id="PF00078">
    <property type="entry name" value="RVT_1"/>
    <property type="match status" value="1"/>
</dbReference>
<name>A0AA38YTB1_VITRO</name>
<organism evidence="2 3">
    <name type="scientific">Vitis rotundifolia</name>
    <name type="common">Muscadine grape</name>
    <dbReference type="NCBI Taxonomy" id="103349"/>
    <lineage>
        <taxon>Eukaryota</taxon>
        <taxon>Viridiplantae</taxon>
        <taxon>Streptophyta</taxon>
        <taxon>Embryophyta</taxon>
        <taxon>Tracheophyta</taxon>
        <taxon>Spermatophyta</taxon>
        <taxon>Magnoliopsida</taxon>
        <taxon>eudicotyledons</taxon>
        <taxon>Gunneridae</taxon>
        <taxon>Pentapetalae</taxon>
        <taxon>rosids</taxon>
        <taxon>Vitales</taxon>
        <taxon>Vitaceae</taxon>
        <taxon>Viteae</taxon>
        <taxon>Vitis</taxon>
    </lineage>
</organism>
<dbReference type="PANTHER" id="PTHR33116:SF78">
    <property type="entry name" value="OS12G0587133 PROTEIN"/>
    <property type="match status" value="1"/>
</dbReference>
<reference evidence="2 3" key="1">
    <citation type="journal article" date="2023" name="BMC Biotechnol.">
        <title>Vitis rotundifolia cv Carlos genome sequencing.</title>
        <authorList>
            <person name="Huff M."/>
            <person name="Hulse-Kemp A."/>
            <person name="Scheffler B."/>
            <person name="Youngblood R."/>
            <person name="Simpson S."/>
            <person name="Babiker E."/>
            <person name="Staton M."/>
        </authorList>
    </citation>
    <scope>NUCLEOTIDE SEQUENCE [LARGE SCALE GENOMIC DNA]</scope>
    <source>
        <tissue evidence="2">Leaf</tissue>
    </source>
</reference>
<accession>A0AA38YTB1</accession>
<dbReference type="SUPFAM" id="SSF56672">
    <property type="entry name" value="DNA/RNA polymerases"/>
    <property type="match status" value="1"/>
</dbReference>
<evidence type="ECO:0000313" key="3">
    <source>
        <dbReference type="Proteomes" id="UP001168098"/>
    </source>
</evidence>
<feature type="domain" description="Reverse transcriptase" evidence="1">
    <location>
        <begin position="483"/>
        <end position="763"/>
    </location>
</feature>
<dbReference type="EMBL" id="JARBHA010000018">
    <property type="protein sequence ID" value="KAJ9676296.1"/>
    <property type="molecule type" value="Genomic_DNA"/>
</dbReference>
<dbReference type="Gene3D" id="3.60.10.10">
    <property type="entry name" value="Endonuclease/exonuclease/phosphatase"/>
    <property type="match status" value="1"/>
</dbReference>
<dbReference type="Pfam" id="PF03372">
    <property type="entry name" value="Exo_endo_phos"/>
    <property type="match status" value="1"/>
</dbReference>
<sequence>MNIKLISWNVRGANDSLKRKVIKAVIRKQKVDLFCIQETKMQVVSDRVIRSLGPGRFLDWRALDAIGSAGGILICWDKRSLEILDCEEGQFSLSCRFRNVGNGVVWVFTGVYGPFTRDEKECLWEEIGAIRGIWEDSWCLGGDFNITLSQRERSRQGRLTSAMRRFGQIVDELGLVDLHLQGGSFTWSGGLNNQSRARLDRFLVTPCWLDQFSRVVQRRLPRPISDHFPILLEGGGIRRGPIPFRFENMWLKVKGFKDLIRSWWQGMEVNGSASFKLSAKLKELKRNLKFWNREVFGSLESNKAVALQQVDYWDGVENERSLTQEELGRKKEAKEGYAKWVELEEIHWRQASRELWLKEGDRNTGYFHRMASAHRRTNQLDRIKINGVRLSGEHEVREGIVNAYQQLLSESSDWKADIGRLQFKQISPEEAGLLELPFSEAEVKDALMDLNGDKAPGPDGFSLAFWQSCWDFVKAEIMDMFKEFHVQNAFLKSLNNTFLVLFPKRGGAEDLGDFRPISLLGGLYKLLAKVLTNRLKKVIGKVVSTDQNAFIKGRQILDASLIANEVIDAWKKRGKKGLICKMDIEKAYDSINWQFLMKVMQKMGFGPKWLNWMWNCISTAKFSILVNGVPAGFFSSSKGLRQGDPLSPYLFILGMEVLSILIRRAVEGGFISGCNVWRGRERAVHISHLLFADDTIVFCEAKKEQLMHLSWILFWFEAASGLKINLAKSEIIPVGEVEGMDELAVELGCRVGKLPAVYLGLPLGAPNKSISVWDGVEEKMRRRLAAWKHQYLSKGGRITLLKNTLANIPVYQMSLFRIPNSVARRLEKLQRDFLWGGGNLERRAHLVNWEMVCRDKEKGGLGIRKLNLLNRALLGKWVWRFACAKEEFWKQVLIAKYGQEDFDWRTKKAAGAFGVGVWKEILKEAGWCWEKMAFKAGKGNKIRFWTDWWCGDSSLSQSFPHLFTLAAHKNATLEDMWDQISGEDGWNLRFTRGFNDWEMDWVGNLLQVLRGHMLTLEDDSVLWKGGNSGQFRVKEAYSLLESPLHFAFPKKNIWVERVPSKIVLFTWEAAWGRIMTLDRLQRRGWQFPNRCFLCGCKEESVNHILIHCTVVKVLWDLVLGLFGVKWVFPLTVKEVLFSWRGAFVGKKREKLWKSIPLFIFWAVWKERNRLAFKGGEFAIQKFKHSFVCNLWGWAKLYMGEEPVSLIGFLEWLASR</sequence>
<gene>
    <name evidence="2" type="ORF">PVL29_025020</name>
</gene>
<comment type="caution">
    <text evidence="2">The sequence shown here is derived from an EMBL/GenBank/DDBJ whole genome shotgun (WGS) entry which is preliminary data.</text>
</comment>
<evidence type="ECO:0000259" key="1">
    <source>
        <dbReference type="PROSITE" id="PS50878"/>
    </source>
</evidence>
<dbReference type="InterPro" id="IPR036691">
    <property type="entry name" value="Endo/exonu/phosph_ase_sf"/>
</dbReference>
<dbReference type="Pfam" id="PF13966">
    <property type="entry name" value="zf-RVT"/>
    <property type="match status" value="1"/>
</dbReference>
<keyword evidence="3" id="KW-1185">Reference proteome</keyword>
<dbReference type="SUPFAM" id="SSF56219">
    <property type="entry name" value="DNase I-like"/>
    <property type="match status" value="1"/>
</dbReference>
<evidence type="ECO:0000313" key="2">
    <source>
        <dbReference type="EMBL" id="KAJ9676296.1"/>
    </source>
</evidence>
<protein>
    <recommendedName>
        <fullName evidence="1">Reverse transcriptase domain-containing protein</fullName>
    </recommendedName>
</protein>
<dbReference type="InterPro" id="IPR000477">
    <property type="entry name" value="RT_dom"/>
</dbReference>
<dbReference type="PROSITE" id="PS50878">
    <property type="entry name" value="RT_POL"/>
    <property type="match status" value="1"/>
</dbReference>
<dbReference type="AlphaFoldDB" id="A0AA38YTB1"/>
<dbReference type="Proteomes" id="UP001168098">
    <property type="component" value="Unassembled WGS sequence"/>
</dbReference>
<proteinExistence type="predicted"/>
<dbReference type="CDD" id="cd01650">
    <property type="entry name" value="RT_nLTR_like"/>
    <property type="match status" value="1"/>
</dbReference>
<dbReference type="GO" id="GO:0003824">
    <property type="term" value="F:catalytic activity"/>
    <property type="evidence" value="ECO:0007669"/>
    <property type="project" value="InterPro"/>
</dbReference>